<dbReference type="Proteomes" id="UP000317484">
    <property type="component" value="Unassembled WGS sequence"/>
</dbReference>
<dbReference type="EMBL" id="FXTJ01000004">
    <property type="protein sequence ID" value="SMO77604.1"/>
    <property type="molecule type" value="Genomic_DNA"/>
</dbReference>
<reference evidence="1 2" key="1">
    <citation type="submission" date="2017-05" db="EMBL/GenBank/DDBJ databases">
        <authorList>
            <person name="Varghese N."/>
            <person name="Submissions S."/>
        </authorList>
    </citation>
    <scope>NUCLEOTIDE SEQUENCE [LARGE SCALE GENOMIC DNA]</scope>
    <source>
        <strain evidence="1 2">DSM 46834</strain>
    </source>
</reference>
<evidence type="ECO:0000313" key="1">
    <source>
        <dbReference type="EMBL" id="SMO77604.1"/>
    </source>
</evidence>
<protein>
    <submittedName>
        <fullName evidence="1">Uncharacterized protein</fullName>
    </submittedName>
</protein>
<keyword evidence="2" id="KW-1185">Reference proteome</keyword>
<accession>A0A521E0X1</accession>
<dbReference type="AlphaFoldDB" id="A0A521E0X1"/>
<organism evidence="1 2">
    <name type="scientific">Geodermatophilus aquaeductus</name>
    <dbReference type="NCBI Taxonomy" id="1564161"/>
    <lineage>
        <taxon>Bacteria</taxon>
        <taxon>Bacillati</taxon>
        <taxon>Actinomycetota</taxon>
        <taxon>Actinomycetes</taxon>
        <taxon>Geodermatophilales</taxon>
        <taxon>Geodermatophilaceae</taxon>
        <taxon>Geodermatophilus</taxon>
    </lineage>
</organism>
<dbReference type="RefSeq" id="WP_142458711.1">
    <property type="nucleotide sequence ID" value="NZ_FXTJ01000004.1"/>
</dbReference>
<sequence>MARWSGDARTAATAAALTPYAWRDLTDRMLARLVVGAADRHGVTAFLASLPGTDPGPAGAAEPTGPDDPRVEVLLRVLADRPWRGLTLDRLVTDLFAALDAWQAGRGTSDRDLRRPSGER</sequence>
<proteinExistence type="predicted"/>
<evidence type="ECO:0000313" key="2">
    <source>
        <dbReference type="Proteomes" id="UP000317484"/>
    </source>
</evidence>
<name>A0A521E0X1_9ACTN</name>
<gene>
    <name evidence="1" type="ORF">SAMN06273567_10496</name>
</gene>